<dbReference type="AlphaFoldDB" id="A0A6A6VPI5"/>
<feature type="region of interest" description="Disordered" evidence="1">
    <location>
        <begin position="158"/>
        <end position="178"/>
    </location>
</feature>
<evidence type="ECO:0000313" key="3">
    <source>
        <dbReference type="EMBL" id="KAF2752532.1"/>
    </source>
</evidence>
<feature type="transmembrane region" description="Helical" evidence="2">
    <location>
        <begin position="12"/>
        <end position="31"/>
    </location>
</feature>
<feature type="transmembrane region" description="Helical" evidence="2">
    <location>
        <begin position="43"/>
        <end position="62"/>
    </location>
</feature>
<dbReference type="RefSeq" id="XP_033594990.1">
    <property type="nucleotide sequence ID" value="XM_033740566.1"/>
</dbReference>
<sequence length="215" mass="23883">MMPYLSWEYVTALCLPSSLGILSTIITFSFVFDDIAPAETMCIAQFFLLLGEITLMIFWYRARGQGQQSSREGLGERRPTRKESKGNDFISRSIIRHGILAVLIVAIIPASVCTNKGIPYSLSLTILLALYKTNTLFMTLPPAIRMIVALINATRNKTHGGREANQEHSNFGSEEKSLDSFDGINDRPMSGMSFMCRGTFLTSSIPPPTQFTSRV</sequence>
<reference evidence="3" key="1">
    <citation type="journal article" date="2020" name="Stud. Mycol.">
        <title>101 Dothideomycetes genomes: a test case for predicting lifestyles and emergence of pathogens.</title>
        <authorList>
            <person name="Haridas S."/>
            <person name="Albert R."/>
            <person name="Binder M."/>
            <person name="Bloem J."/>
            <person name="Labutti K."/>
            <person name="Salamov A."/>
            <person name="Andreopoulos B."/>
            <person name="Baker S."/>
            <person name="Barry K."/>
            <person name="Bills G."/>
            <person name="Bluhm B."/>
            <person name="Cannon C."/>
            <person name="Castanera R."/>
            <person name="Culley D."/>
            <person name="Daum C."/>
            <person name="Ezra D."/>
            <person name="Gonzalez J."/>
            <person name="Henrissat B."/>
            <person name="Kuo A."/>
            <person name="Liang C."/>
            <person name="Lipzen A."/>
            <person name="Lutzoni F."/>
            <person name="Magnuson J."/>
            <person name="Mondo S."/>
            <person name="Nolan M."/>
            <person name="Ohm R."/>
            <person name="Pangilinan J."/>
            <person name="Park H.-J."/>
            <person name="Ramirez L."/>
            <person name="Alfaro M."/>
            <person name="Sun H."/>
            <person name="Tritt A."/>
            <person name="Yoshinaga Y."/>
            <person name="Zwiers L.-H."/>
            <person name="Turgeon B."/>
            <person name="Goodwin S."/>
            <person name="Spatafora J."/>
            <person name="Crous P."/>
            <person name="Grigoriev I."/>
        </authorList>
    </citation>
    <scope>NUCLEOTIDE SEQUENCE</scope>
    <source>
        <strain evidence="3">CBS 121739</strain>
    </source>
</reference>
<keyword evidence="4" id="KW-1185">Reference proteome</keyword>
<proteinExistence type="predicted"/>
<keyword evidence="2" id="KW-1133">Transmembrane helix</keyword>
<dbReference type="EMBL" id="ML996610">
    <property type="protein sequence ID" value="KAF2752532.1"/>
    <property type="molecule type" value="Genomic_DNA"/>
</dbReference>
<dbReference type="GeneID" id="54481620"/>
<feature type="transmembrane region" description="Helical" evidence="2">
    <location>
        <begin position="94"/>
        <end position="112"/>
    </location>
</feature>
<name>A0A6A6VPI5_9PEZI</name>
<evidence type="ECO:0000256" key="2">
    <source>
        <dbReference type="SAM" id="Phobius"/>
    </source>
</evidence>
<organism evidence="3 4">
    <name type="scientific">Pseudovirgaria hyperparasitica</name>
    <dbReference type="NCBI Taxonomy" id="470096"/>
    <lineage>
        <taxon>Eukaryota</taxon>
        <taxon>Fungi</taxon>
        <taxon>Dikarya</taxon>
        <taxon>Ascomycota</taxon>
        <taxon>Pezizomycotina</taxon>
        <taxon>Dothideomycetes</taxon>
        <taxon>Dothideomycetes incertae sedis</taxon>
        <taxon>Acrospermales</taxon>
        <taxon>Acrospermaceae</taxon>
        <taxon>Pseudovirgaria</taxon>
    </lineage>
</organism>
<keyword evidence="2" id="KW-0812">Transmembrane</keyword>
<dbReference type="Proteomes" id="UP000799437">
    <property type="component" value="Unassembled WGS sequence"/>
</dbReference>
<accession>A0A6A6VPI5</accession>
<protein>
    <recommendedName>
        <fullName evidence="5">Transmembrane protein</fullName>
    </recommendedName>
</protein>
<evidence type="ECO:0008006" key="5">
    <source>
        <dbReference type="Google" id="ProtNLM"/>
    </source>
</evidence>
<keyword evidence="2" id="KW-0472">Membrane</keyword>
<evidence type="ECO:0000313" key="4">
    <source>
        <dbReference type="Proteomes" id="UP000799437"/>
    </source>
</evidence>
<gene>
    <name evidence="3" type="ORF">EJ05DRAFT_296675</name>
</gene>
<evidence type="ECO:0000256" key="1">
    <source>
        <dbReference type="SAM" id="MobiDB-lite"/>
    </source>
</evidence>